<dbReference type="SUPFAM" id="SSF82895">
    <property type="entry name" value="TSP-1 type 1 repeat"/>
    <property type="match status" value="2"/>
</dbReference>
<comment type="caution">
    <text evidence="5">The sequence shown here is derived from an EMBL/GenBank/DDBJ whole genome shotgun (WGS) entry which is preliminary data.</text>
</comment>
<dbReference type="SMART" id="SM00209">
    <property type="entry name" value="TSP1"/>
    <property type="match status" value="2"/>
</dbReference>
<dbReference type="Proteomes" id="UP000225706">
    <property type="component" value="Unassembled WGS sequence"/>
</dbReference>
<dbReference type="InterPro" id="IPR000884">
    <property type="entry name" value="TSP1_rpt"/>
</dbReference>
<gene>
    <name evidence="5" type="primary">Spon1</name>
    <name evidence="5" type="ORF">AWC38_SpisGene25772</name>
</gene>
<feature type="domain" description="Spondin-like TSP1" evidence="4">
    <location>
        <begin position="22"/>
        <end position="73"/>
    </location>
</feature>
<reference evidence="6" key="1">
    <citation type="journal article" date="2017" name="bioRxiv">
        <title>Comparative analysis of the genomes of Stylophora pistillata and Acropora digitifera provides evidence for extensive differences between species of corals.</title>
        <authorList>
            <person name="Voolstra C.R."/>
            <person name="Li Y."/>
            <person name="Liew Y.J."/>
            <person name="Baumgarten S."/>
            <person name="Zoccola D."/>
            <person name="Flot J.-F."/>
            <person name="Tambutte S."/>
            <person name="Allemand D."/>
            <person name="Aranda M."/>
        </authorList>
    </citation>
    <scope>NUCLEOTIDE SEQUENCE [LARGE SCALE GENOMIC DNA]</scope>
</reference>
<dbReference type="InterPro" id="IPR044004">
    <property type="entry name" value="TSP1_spondin_dom"/>
</dbReference>
<keyword evidence="3" id="KW-0325">Glycoprotein</keyword>
<dbReference type="PROSITE" id="PS50092">
    <property type="entry name" value="TSP1"/>
    <property type="match status" value="2"/>
</dbReference>
<dbReference type="STRING" id="50429.A0A2B4R1E7"/>
<dbReference type="Gene3D" id="2.20.100.10">
    <property type="entry name" value="Thrombospondin type-1 (TSP1) repeat"/>
    <property type="match status" value="2"/>
</dbReference>
<dbReference type="EMBL" id="LSMT01001525">
    <property type="protein sequence ID" value="PFX12194.1"/>
    <property type="molecule type" value="Genomic_DNA"/>
</dbReference>
<evidence type="ECO:0000313" key="5">
    <source>
        <dbReference type="EMBL" id="PFX12194.1"/>
    </source>
</evidence>
<dbReference type="InterPro" id="IPR039942">
    <property type="entry name" value="SBSPO"/>
</dbReference>
<evidence type="ECO:0000256" key="2">
    <source>
        <dbReference type="ARBA" id="ARBA00023157"/>
    </source>
</evidence>
<dbReference type="OrthoDB" id="5982528at2759"/>
<name>A0A2B4R1E7_STYPI</name>
<protein>
    <submittedName>
        <fullName evidence="5">Spondin-1</fullName>
    </submittedName>
</protein>
<keyword evidence="6" id="KW-1185">Reference proteome</keyword>
<evidence type="ECO:0000256" key="3">
    <source>
        <dbReference type="ARBA" id="ARBA00023180"/>
    </source>
</evidence>
<accession>A0A2B4R1E7</accession>
<dbReference type="InterPro" id="IPR036383">
    <property type="entry name" value="TSP1_rpt_sf"/>
</dbReference>
<proteinExistence type="predicted"/>
<keyword evidence="2" id="KW-1015">Disulfide bond</keyword>
<sequence>MCVTQSVSRRRRRRRSCSNVDCVVNPWSSWSPCSAKRCGQPGTQERRRTVQLPPMCGGKTCPLLVDIVPCQGNTPADCQLSSWSSWGICSLSCEGTQTSSRYVVTNEQCGGVPCNSTLSKIRACKVARCFNQGTLVDGHCSCLSGYYGGCCEHNSSTTPCPKGQTGVFPNCTVSKKVDFPLAKVPVPSVKYLDDNESWVTLLCQFDFPNWGNVSFEIQWFVNGQGYTPNRICKSKDDDCDKRSFPLSSTENATPRFKPGDNVKYPPVPSVNLAVLAFPFFSQGNTILLFLLCVNFPCCCIIAKGDIF</sequence>
<evidence type="ECO:0000313" key="6">
    <source>
        <dbReference type="Proteomes" id="UP000225706"/>
    </source>
</evidence>
<keyword evidence="1" id="KW-0732">Signal</keyword>
<dbReference type="AlphaFoldDB" id="A0A2B4R1E7"/>
<organism evidence="5 6">
    <name type="scientific">Stylophora pistillata</name>
    <name type="common">Smooth cauliflower coral</name>
    <dbReference type="NCBI Taxonomy" id="50429"/>
    <lineage>
        <taxon>Eukaryota</taxon>
        <taxon>Metazoa</taxon>
        <taxon>Cnidaria</taxon>
        <taxon>Anthozoa</taxon>
        <taxon>Hexacorallia</taxon>
        <taxon>Scleractinia</taxon>
        <taxon>Astrocoeniina</taxon>
        <taxon>Pocilloporidae</taxon>
        <taxon>Stylophora</taxon>
    </lineage>
</organism>
<evidence type="ECO:0000259" key="4">
    <source>
        <dbReference type="Pfam" id="PF19028"/>
    </source>
</evidence>
<dbReference type="Pfam" id="PF19028">
    <property type="entry name" value="TSP1_spondin"/>
    <property type="match status" value="1"/>
</dbReference>
<dbReference type="PANTHER" id="PTHR20920">
    <property type="entry name" value="RPE-SPONDIN"/>
    <property type="match status" value="1"/>
</dbReference>
<dbReference type="PANTHER" id="PTHR20920:SF5">
    <property type="entry name" value="SMB DOMAIN-CONTAINING PROTEIN"/>
    <property type="match status" value="1"/>
</dbReference>
<dbReference type="Pfam" id="PF00090">
    <property type="entry name" value="TSP_1"/>
    <property type="match status" value="1"/>
</dbReference>
<evidence type="ECO:0000256" key="1">
    <source>
        <dbReference type="ARBA" id="ARBA00022729"/>
    </source>
</evidence>